<protein>
    <recommendedName>
        <fullName evidence="4">Glycosyl transferase family 1 domain-containing protein</fullName>
    </recommendedName>
</protein>
<dbReference type="PANTHER" id="PTHR46401">
    <property type="entry name" value="GLYCOSYLTRANSFERASE WBBK-RELATED"/>
    <property type="match status" value="1"/>
</dbReference>
<accession>A0ABP8M7I7</accession>
<dbReference type="SUPFAM" id="SSF53756">
    <property type="entry name" value="UDP-Glycosyltransferase/glycogen phosphorylase"/>
    <property type="match status" value="1"/>
</dbReference>
<evidence type="ECO:0000313" key="3">
    <source>
        <dbReference type="Proteomes" id="UP001501508"/>
    </source>
</evidence>
<name>A0ABP8M7I7_9BACT</name>
<evidence type="ECO:0000313" key="2">
    <source>
        <dbReference type="EMBL" id="GAA4444672.1"/>
    </source>
</evidence>
<sequence length="247" mass="28161">MGKIQYWLFGKFCRRIDGVMPITPSLSEFFVDEFGIAREKVQTINMIVDSTRFDSVRGDKRKSTIAYCGTISEKKDGISDLLKAFQIVLTRYKDATLTLIGDFESSVTRENVYALLKTLKIENNVLITGMISADEMPVFLSEAKVLALSRPQNMQAKYGFPTKLGEYLMTANPVVITDVGDFRLYLKDREDIVYAAPDNFTDFADKLLWVLDNYDQAKIIGMKGRQVALDSFNYRIEAEKVLDFIFK</sequence>
<dbReference type="Proteomes" id="UP001501508">
    <property type="component" value="Unassembled WGS sequence"/>
</dbReference>
<reference evidence="3" key="1">
    <citation type="journal article" date="2019" name="Int. J. Syst. Evol. Microbiol.">
        <title>The Global Catalogue of Microorganisms (GCM) 10K type strain sequencing project: providing services to taxonomists for standard genome sequencing and annotation.</title>
        <authorList>
            <consortium name="The Broad Institute Genomics Platform"/>
            <consortium name="The Broad Institute Genome Sequencing Center for Infectious Disease"/>
            <person name="Wu L."/>
            <person name="Ma J."/>
        </authorList>
    </citation>
    <scope>NUCLEOTIDE SEQUENCE [LARGE SCALE GENOMIC DNA]</scope>
    <source>
        <strain evidence="3">JCM 31920</strain>
    </source>
</reference>
<dbReference type="EMBL" id="BAABEY010000032">
    <property type="protein sequence ID" value="GAA4444672.1"/>
    <property type="molecule type" value="Genomic_DNA"/>
</dbReference>
<evidence type="ECO:0008006" key="4">
    <source>
        <dbReference type="Google" id="ProtNLM"/>
    </source>
</evidence>
<dbReference type="Gene3D" id="3.40.50.2000">
    <property type="entry name" value="Glycogen Phosphorylase B"/>
    <property type="match status" value="1"/>
</dbReference>
<dbReference type="Pfam" id="PF13692">
    <property type="entry name" value="Glyco_trans_1_4"/>
    <property type="match status" value="1"/>
</dbReference>
<proteinExistence type="predicted"/>
<evidence type="ECO:0000256" key="1">
    <source>
        <dbReference type="ARBA" id="ARBA00022679"/>
    </source>
</evidence>
<keyword evidence="3" id="KW-1185">Reference proteome</keyword>
<comment type="caution">
    <text evidence="2">The sequence shown here is derived from an EMBL/GenBank/DDBJ whole genome shotgun (WGS) entry which is preliminary data.</text>
</comment>
<dbReference type="PANTHER" id="PTHR46401:SF2">
    <property type="entry name" value="GLYCOSYLTRANSFERASE WBBK-RELATED"/>
    <property type="match status" value="1"/>
</dbReference>
<gene>
    <name evidence="2" type="ORF">GCM10023091_35240</name>
</gene>
<organism evidence="2 3">
    <name type="scientific">Ravibacter arvi</name>
    <dbReference type="NCBI Taxonomy" id="2051041"/>
    <lineage>
        <taxon>Bacteria</taxon>
        <taxon>Pseudomonadati</taxon>
        <taxon>Bacteroidota</taxon>
        <taxon>Cytophagia</taxon>
        <taxon>Cytophagales</taxon>
        <taxon>Spirosomataceae</taxon>
        <taxon>Ravibacter</taxon>
    </lineage>
</organism>
<keyword evidence="1" id="KW-0808">Transferase</keyword>